<dbReference type="EMBL" id="VJMJ01000175">
    <property type="protein sequence ID" value="KAF0728593.1"/>
    <property type="molecule type" value="Genomic_DNA"/>
</dbReference>
<dbReference type="GO" id="GO:0031902">
    <property type="term" value="C:late endosome membrane"/>
    <property type="evidence" value="ECO:0007669"/>
    <property type="project" value="TreeGrafter"/>
</dbReference>
<dbReference type="InterPro" id="IPR000799">
    <property type="entry name" value="StAR-like"/>
</dbReference>
<proteinExistence type="predicted"/>
<dbReference type="InterPro" id="IPR051869">
    <property type="entry name" value="STARD3"/>
</dbReference>
<name>A0A6G0WMQ0_9STRA</name>
<protein>
    <recommendedName>
        <fullName evidence="1">START domain-containing protein</fullName>
    </recommendedName>
</protein>
<dbReference type="GO" id="GO:0005765">
    <property type="term" value="C:lysosomal membrane"/>
    <property type="evidence" value="ECO:0007669"/>
    <property type="project" value="TreeGrafter"/>
</dbReference>
<sequence length="212" mass="23250">MTDARIISIAEAAVDELDKMCHESKSLWRAERCGVPEATIWSKPGSKVRIFQAEAILAAPPSIVFDVLHVNVANVAQTREWNTSVNECSLVKKLAPNVEVMLTQTFAMYGGLVSARDFVNVRMSKELPDGGYIVGTTGIEYEGIPIKAGVTRGMNGVMGFLILPHDQGTRLIWIINTDVKGWILRSLIDAAIPAEMESYILALRKHVATLQA</sequence>
<dbReference type="SUPFAM" id="SSF55961">
    <property type="entry name" value="Bet v1-like"/>
    <property type="match status" value="1"/>
</dbReference>
<dbReference type="GO" id="GO:0140284">
    <property type="term" value="C:endoplasmic reticulum-endosome membrane contact site"/>
    <property type="evidence" value="ECO:0007669"/>
    <property type="project" value="TreeGrafter"/>
</dbReference>
<dbReference type="Gene3D" id="3.30.530.20">
    <property type="match status" value="1"/>
</dbReference>
<dbReference type="PRINTS" id="PR00978">
    <property type="entry name" value="STARPROTEIN"/>
</dbReference>
<dbReference type="Pfam" id="PF01852">
    <property type="entry name" value="START"/>
    <property type="match status" value="1"/>
</dbReference>
<dbReference type="PROSITE" id="PS50848">
    <property type="entry name" value="START"/>
    <property type="match status" value="1"/>
</dbReference>
<dbReference type="VEuPathDB" id="FungiDB:AeMF1_010927"/>
<gene>
    <name evidence="2" type="ORF">Ae201684_013555</name>
</gene>
<feature type="domain" description="START" evidence="1">
    <location>
        <begin position="1"/>
        <end position="212"/>
    </location>
</feature>
<dbReference type="PANTHER" id="PTHR46121">
    <property type="entry name" value="STEROIDOGENIC ACUTE REGULATORY PROTEIN-LIKE"/>
    <property type="match status" value="1"/>
</dbReference>
<dbReference type="SMART" id="SM00234">
    <property type="entry name" value="START"/>
    <property type="match status" value="1"/>
</dbReference>
<comment type="caution">
    <text evidence="2">The sequence shown here is derived from an EMBL/GenBank/DDBJ whole genome shotgun (WGS) entry which is preliminary data.</text>
</comment>
<dbReference type="InterPro" id="IPR002913">
    <property type="entry name" value="START_lipid-bd_dom"/>
</dbReference>
<dbReference type="Proteomes" id="UP000481153">
    <property type="component" value="Unassembled WGS sequence"/>
</dbReference>
<dbReference type="PANTHER" id="PTHR46121:SF4">
    <property type="entry name" value="STEROIDOGENIC ACUTE REGULATORY PROTEIN-LIKE"/>
    <property type="match status" value="1"/>
</dbReference>
<dbReference type="GO" id="GO:0099044">
    <property type="term" value="P:vesicle tethering to endoplasmic reticulum"/>
    <property type="evidence" value="ECO:0007669"/>
    <property type="project" value="TreeGrafter"/>
</dbReference>
<evidence type="ECO:0000259" key="1">
    <source>
        <dbReference type="PROSITE" id="PS50848"/>
    </source>
</evidence>
<dbReference type="InterPro" id="IPR023393">
    <property type="entry name" value="START-like_dom_sf"/>
</dbReference>
<dbReference type="GO" id="GO:0005789">
    <property type="term" value="C:endoplasmic reticulum membrane"/>
    <property type="evidence" value="ECO:0007669"/>
    <property type="project" value="TreeGrafter"/>
</dbReference>
<keyword evidence="3" id="KW-1185">Reference proteome</keyword>
<accession>A0A6G0WMQ0</accession>
<organism evidence="2 3">
    <name type="scientific">Aphanomyces euteiches</name>
    <dbReference type="NCBI Taxonomy" id="100861"/>
    <lineage>
        <taxon>Eukaryota</taxon>
        <taxon>Sar</taxon>
        <taxon>Stramenopiles</taxon>
        <taxon>Oomycota</taxon>
        <taxon>Saprolegniomycetes</taxon>
        <taxon>Saprolegniales</taxon>
        <taxon>Verrucalvaceae</taxon>
        <taxon>Aphanomyces</taxon>
    </lineage>
</organism>
<dbReference type="GO" id="GO:0008289">
    <property type="term" value="F:lipid binding"/>
    <property type="evidence" value="ECO:0007669"/>
    <property type="project" value="InterPro"/>
</dbReference>
<dbReference type="AlphaFoldDB" id="A0A6G0WMQ0"/>
<evidence type="ECO:0000313" key="2">
    <source>
        <dbReference type="EMBL" id="KAF0728593.1"/>
    </source>
</evidence>
<reference evidence="2 3" key="1">
    <citation type="submission" date="2019-07" db="EMBL/GenBank/DDBJ databases">
        <title>Genomics analysis of Aphanomyces spp. identifies a new class of oomycete effector associated with host adaptation.</title>
        <authorList>
            <person name="Gaulin E."/>
        </authorList>
    </citation>
    <scope>NUCLEOTIDE SEQUENCE [LARGE SCALE GENOMIC DNA]</scope>
    <source>
        <strain evidence="2 3">ATCC 201684</strain>
    </source>
</reference>
<evidence type="ECO:0000313" key="3">
    <source>
        <dbReference type="Proteomes" id="UP000481153"/>
    </source>
</evidence>